<dbReference type="Proteomes" id="UP000656042">
    <property type="component" value="Unassembled WGS sequence"/>
</dbReference>
<evidence type="ECO:0000313" key="6">
    <source>
        <dbReference type="Proteomes" id="UP000656042"/>
    </source>
</evidence>
<dbReference type="GO" id="GO:0070273">
    <property type="term" value="F:phosphatidylinositol-4-phosphate binding"/>
    <property type="evidence" value="ECO:0007669"/>
    <property type="project" value="InterPro"/>
</dbReference>
<keyword evidence="4" id="KW-0472">Membrane</keyword>
<sequence length="230" mass="24959">MTAPLALADDLWMVAHDRPNGASFLGIKPLGIGLGAALIAELIMANWLNLADGALYVHPQASRYPPPADPATADVFGRMQQEEAAQRGRRRDVTDPVGLSVEEWIQHLHNGHAQQLVERRLTMSGLAVEESRGGLFRSSRTVVVPQSSSVSGWPAARVRDNLREGQQLSEQDLTLAGLIVATGLAKEALGGIGGRQREFLVHQTQAIMRLPLRELVICAETAVGRLIMIR</sequence>
<keyword evidence="2" id="KW-0333">Golgi apparatus</keyword>
<keyword evidence="6" id="KW-1185">Reference proteome</keyword>
<comment type="subcellular location">
    <subcellularLocation>
        <location evidence="1">Golgi apparatus membrane</location>
        <topology evidence="1">Peripheral membrane protein</topology>
        <orientation evidence="1">Cytoplasmic side</orientation>
    </subcellularLocation>
</comment>
<evidence type="ECO:0000256" key="2">
    <source>
        <dbReference type="ARBA" id="ARBA00023034"/>
    </source>
</evidence>
<dbReference type="AlphaFoldDB" id="A0A8J3C306"/>
<dbReference type="EMBL" id="BMMX01000036">
    <property type="protein sequence ID" value="GGL11256.1"/>
    <property type="molecule type" value="Genomic_DNA"/>
</dbReference>
<dbReference type="GO" id="GO:0005737">
    <property type="term" value="C:cytoplasm"/>
    <property type="evidence" value="ECO:0007669"/>
    <property type="project" value="UniProtKB-ARBA"/>
</dbReference>
<protein>
    <recommendedName>
        <fullName evidence="7">Golgi phosphoprotein 3 GPP34</fullName>
    </recommendedName>
</protein>
<dbReference type="RefSeq" id="WP_189081993.1">
    <property type="nucleotide sequence ID" value="NZ_BMMX01000036.1"/>
</dbReference>
<comment type="caution">
    <text evidence="5">The sequence shown here is derived from an EMBL/GenBank/DDBJ whole genome shotgun (WGS) entry which is preliminary data.</text>
</comment>
<reference evidence="5" key="1">
    <citation type="journal article" date="2014" name="Int. J. Syst. Evol. Microbiol.">
        <title>Complete genome sequence of Corynebacterium casei LMG S-19264T (=DSM 44701T), isolated from a smear-ripened cheese.</title>
        <authorList>
            <consortium name="US DOE Joint Genome Institute (JGI-PGF)"/>
            <person name="Walter F."/>
            <person name="Albersmeier A."/>
            <person name="Kalinowski J."/>
            <person name="Ruckert C."/>
        </authorList>
    </citation>
    <scope>NUCLEOTIDE SEQUENCE</scope>
    <source>
        <strain evidence="5">CGMCC 4.7299</strain>
    </source>
</reference>
<organism evidence="5 6">
    <name type="scientific">Mangrovihabitans endophyticus</name>
    <dbReference type="NCBI Taxonomy" id="1751298"/>
    <lineage>
        <taxon>Bacteria</taxon>
        <taxon>Bacillati</taxon>
        <taxon>Actinomycetota</taxon>
        <taxon>Actinomycetes</taxon>
        <taxon>Micromonosporales</taxon>
        <taxon>Micromonosporaceae</taxon>
        <taxon>Mangrovihabitans</taxon>
    </lineage>
</organism>
<evidence type="ECO:0008006" key="7">
    <source>
        <dbReference type="Google" id="ProtNLM"/>
    </source>
</evidence>
<dbReference type="Pfam" id="PF05719">
    <property type="entry name" value="GPP34"/>
    <property type="match status" value="1"/>
</dbReference>
<evidence type="ECO:0000256" key="4">
    <source>
        <dbReference type="ARBA" id="ARBA00023136"/>
    </source>
</evidence>
<dbReference type="InterPro" id="IPR008628">
    <property type="entry name" value="GPP34-like"/>
</dbReference>
<proteinExistence type="predicted"/>
<keyword evidence="3" id="KW-0446">Lipid-binding</keyword>
<name>A0A8J3C306_9ACTN</name>
<gene>
    <name evidence="5" type="ORF">GCM10012284_52520</name>
</gene>
<accession>A0A8J3C306</accession>
<evidence type="ECO:0000256" key="1">
    <source>
        <dbReference type="ARBA" id="ARBA00004255"/>
    </source>
</evidence>
<dbReference type="GO" id="GO:0012505">
    <property type="term" value="C:endomembrane system"/>
    <property type="evidence" value="ECO:0007669"/>
    <property type="project" value="UniProtKB-ARBA"/>
</dbReference>
<evidence type="ECO:0000256" key="3">
    <source>
        <dbReference type="ARBA" id="ARBA00023121"/>
    </source>
</evidence>
<evidence type="ECO:0000313" key="5">
    <source>
        <dbReference type="EMBL" id="GGL11256.1"/>
    </source>
</evidence>
<reference evidence="5" key="2">
    <citation type="submission" date="2020-09" db="EMBL/GenBank/DDBJ databases">
        <authorList>
            <person name="Sun Q."/>
            <person name="Zhou Y."/>
        </authorList>
    </citation>
    <scope>NUCLEOTIDE SEQUENCE</scope>
    <source>
        <strain evidence="5">CGMCC 4.7299</strain>
    </source>
</reference>
<dbReference type="Gene3D" id="1.10.3630.10">
    <property type="entry name" value="yeast vps74-n-term truncation variant domain like"/>
    <property type="match status" value="1"/>
</dbReference>
<dbReference type="InterPro" id="IPR038261">
    <property type="entry name" value="GPP34-like_sf"/>
</dbReference>